<evidence type="ECO:0000256" key="3">
    <source>
        <dbReference type="ARBA" id="ARBA00022741"/>
    </source>
</evidence>
<keyword evidence="7 8" id="KW-0413">Isomerase</keyword>
<evidence type="ECO:0000256" key="7">
    <source>
        <dbReference type="ARBA" id="ARBA00023235"/>
    </source>
</evidence>
<keyword evidence="8" id="KW-0963">Cytoplasm</keyword>
<evidence type="ECO:0000256" key="1">
    <source>
        <dbReference type="ARBA" id="ARBA00000185"/>
    </source>
</evidence>
<organism evidence="12 13">
    <name type="scientific">Paraburkholderia humisilvae</name>
    <dbReference type="NCBI Taxonomy" id="627669"/>
    <lineage>
        <taxon>Bacteria</taxon>
        <taxon>Pseudomonadati</taxon>
        <taxon>Pseudomonadota</taxon>
        <taxon>Betaproteobacteria</taxon>
        <taxon>Burkholderiales</taxon>
        <taxon>Burkholderiaceae</taxon>
        <taxon>Paraburkholderia</taxon>
    </lineage>
</organism>
<evidence type="ECO:0000256" key="8">
    <source>
        <dbReference type="HAMAP-Rule" id="MF_01897"/>
    </source>
</evidence>
<dbReference type="GO" id="GO:0009330">
    <property type="term" value="C:DNA topoisomerase type II (double strand cut, ATP-hydrolyzing) complex"/>
    <property type="evidence" value="ECO:0007669"/>
    <property type="project" value="TreeGrafter"/>
</dbReference>
<dbReference type="InterPro" id="IPR050220">
    <property type="entry name" value="Type_II_DNA_Topoisomerases"/>
</dbReference>
<dbReference type="Gene3D" id="2.120.10.90">
    <property type="entry name" value="DNA gyrase/topoisomerase IV, subunit A, C-terminal"/>
    <property type="match status" value="1"/>
</dbReference>
<dbReference type="EC" id="5.6.2.2" evidence="8"/>
<dbReference type="GO" id="GO:0005524">
    <property type="term" value="F:ATP binding"/>
    <property type="evidence" value="ECO:0007669"/>
    <property type="project" value="UniProtKB-UniRule"/>
</dbReference>
<protein>
    <recommendedName>
        <fullName evidence="8">DNA gyrase subunit A</fullName>
        <ecNumber evidence="8">5.6.2.2</ecNumber>
    </recommendedName>
</protein>
<evidence type="ECO:0000256" key="9">
    <source>
        <dbReference type="PROSITE-ProRule" id="PRU01384"/>
    </source>
</evidence>
<dbReference type="SUPFAM" id="SSF56719">
    <property type="entry name" value="Type II DNA topoisomerase"/>
    <property type="match status" value="1"/>
</dbReference>
<feature type="domain" description="Topo IIA-type catalytic" evidence="11">
    <location>
        <begin position="18"/>
        <end position="526"/>
    </location>
</feature>
<dbReference type="SMART" id="SM00434">
    <property type="entry name" value="TOP4c"/>
    <property type="match status" value="1"/>
</dbReference>
<dbReference type="PANTHER" id="PTHR43493:SF5">
    <property type="entry name" value="DNA GYRASE SUBUNIT A, CHLOROPLASTIC_MITOCHONDRIAL"/>
    <property type="match status" value="1"/>
</dbReference>
<dbReference type="Pfam" id="PF03989">
    <property type="entry name" value="DNA_gyraseA_C"/>
    <property type="match status" value="6"/>
</dbReference>
<name>A0A6J5EJG4_9BURK</name>
<feature type="active site" description="O-(5'-phospho-DNA)-tyrosine intermediate" evidence="8 9">
    <location>
        <position position="106"/>
    </location>
</feature>
<dbReference type="NCBIfam" id="NF004043">
    <property type="entry name" value="PRK05560.1"/>
    <property type="match status" value="1"/>
</dbReference>
<evidence type="ECO:0000256" key="6">
    <source>
        <dbReference type="ARBA" id="ARBA00023125"/>
    </source>
</evidence>
<dbReference type="FunFam" id="3.90.199.10:FF:000001">
    <property type="entry name" value="DNA gyrase subunit A"/>
    <property type="match status" value="1"/>
</dbReference>
<dbReference type="InterPro" id="IPR013760">
    <property type="entry name" value="Topo_IIA-like_dom_sf"/>
</dbReference>
<keyword evidence="3 8" id="KW-0547">Nucleotide-binding</keyword>
<keyword evidence="4 8" id="KW-0067">ATP-binding</keyword>
<dbReference type="GO" id="GO:0003677">
    <property type="term" value="F:DNA binding"/>
    <property type="evidence" value="ECO:0007669"/>
    <property type="project" value="UniProtKB-UniRule"/>
</dbReference>
<dbReference type="Gene3D" id="3.30.1360.40">
    <property type="match status" value="1"/>
</dbReference>
<evidence type="ECO:0000256" key="5">
    <source>
        <dbReference type="ARBA" id="ARBA00023029"/>
    </source>
</evidence>
<comment type="miscellaneous">
    <text evidence="8">Few gyrases are as efficient as E.coli at forming negative supercoils. Not all organisms have 2 type II topoisomerases; in organisms with a single type II topoisomerase this enzyme also has to decatenate newly replicated chromosomes.</text>
</comment>
<dbReference type="Gene3D" id="1.10.268.10">
    <property type="entry name" value="Topoisomerase, domain 3"/>
    <property type="match status" value="1"/>
</dbReference>
<dbReference type="NCBIfam" id="NF004044">
    <property type="entry name" value="PRK05561.1"/>
    <property type="match status" value="1"/>
</dbReference>
<comment type="similarity">
    <text evidence="2 8">Belongs to the type II topoisomerase GyrA/ParC subunit family.</text>
</comment>
<comment type="subcellular location">
    <subcellularLocation>
        <location evidence="8">Cytoplasm</location>
    </subcellularLocation>
</comment>
<dbReference type="PROSITE" id="PS52040">
    <property type="entry name" value="TOPO_IIA"/>
    <property type="match status" value="1"/>
</dbReference>
<dbReference type="CDD" id="cd00187">
    <property type="entry name" value="TOP4c"/>
    <property type="match status" value="1"/>
</dbReference>
<evidence type="ECO:0000313" key="12">
    <source>
        <dbReference type="EMBL" id="CAB3765581.1"/>
    </source>
</evidence>
<dbReference type="InterPro" id="IPR013758">
    <property type="entry name" value="Topo_IIA_A/C_ab"/>
</dbReference>
<dbReference type="EMBL" id="CADIKH010000027">
    <property type="protein sequence ID" value="CAB3765581.1"/>
    <property type="molecule type" value="Genomic_DNA"/>
</dbReference>
<dbReference type="Pfam" id="PF00521">
    <property type="entry name" value="DNA_topoisoIV"/>
    <property type="match status" value="1"/>
</dbReference>
<dbReference type="NCBIfam" id="TIGR01063">
    <property type="entry name" value="gyrA"/>
    <property type="match status" value="1"/>
</dbReference>
<dbReference type="GO" id="GO:0005737">
    <property type="term" value="C:cytoplasm"/>
    <property type="evidence" value="ECO:0007669"/>
    <property type="project" value="UniProtKB-SubCell"/>
</dbReference>
<feature type="short sequence motif" description="GyrA-box" evidence="8">
    <location>
        <begin position="553"/>
        <end position="559"/>
    </location>
</feature>
<dbReference type="GO" id="GO:0005694">
    <property type="term" value="C:chromosome"/>
    <property type="evidence" value="ECO:0007669"/>
    <property type="project" value="InterPro"/>
</dbReference>
<reference evidence="12 13" key="1">
    <citation type="submission" date="2020-04" db="EMBL/GenBank/DDBJ databases">
        <authorList>
            <person name="De Canck E."/>
        </authorList>
    </citation>
    <scope>NUCLEOTIDE SEQUENCE [LARGE SCALE GENOMIC DNA]</scope>
    <source>
        <strain evidence="12 13">LMG 29542</strain>
    </source>
</reference>
<comment type="catalytic activity">
    <reaction evidence="1 8 9">
        <text>ATP-dependent breakage, passage and rejoining of double-stranded DNA.</text>
        <dbReference type="EC" id="5.6.2.2"/>
    </reaction>
</comment>
<dbReference type="SUPFAM" id="SSF101904">
    <property type="entry name" value="GyrA/ParC C-terminal domain-like"/>
    <property type="match status" value="1"/>
</dbReference>
<evidence type="ECO:0000313" key="13">
    <source>
        <dbReference type="Proteomes" id="UP000494363"/>
    </source>
</evidence>
<comment type="subunit">
    <text evidence="8">Heterotetramer, composed of two GyrA and two GyrB chains. In the heterotetramer, GyrA contains the active site tyrosine that forms a transient covalent intermediate with DNA, while GyrB binds cofactors and catalyzes ATP hydrolysis.</text>
</comment>
<sequence>MRRSYIEYAMSVIVGRALPDVRDGLKPVHRRVLFAMHELNNDWNRPYKKSARIVGDVIGKYHPHGDTAVYDTIVRMAQDFSLRYMLVDGQGNFGSVDGDNAAAMRYTEIRMAKIGHELLADIDKETVDFQPNYDGSENEPAILPARIPNLLINGSSGIAVGMATNIPPHNLNEIVDACQHLLKNPEATLDELIEIVPAPDFPTAGIIYGVSGVRDGYRTGRGRVVMRALTHFEEIDRGQRMAIIVDELPYQVNKRSLLERIAELVNEKKLEGISDIRDESDKSGMRVVIELKRGEVPEVILNNLYKATQLQDTFGMNMVALVDGQPKLLNLKEMLSHFLSHRREVLTRRTIYELRKARERGHVLEGLAVALANIDEFISIIKAAPTPPIAKQELMARSWDSSLVREMLQRAEAENAAAGGREAYRPEGLNPSFGMQADGLYHLSDTQAQEILQMRLQRLTGLEQDKIISEYREVMAQIADLLDILAKPERIASIIFDELTSIKGEFGDKRRSKIEMNATELNTEDLITPQDMVVTMSHTGYVKSQPLSEYRAQKRGGRGKQATSMKEDDWIDALFIANTHDHILCFSNRGRVYWVKVYEVPQGSRNSRGRPIVNMFPLQEGEKITVVLPVKEFSADKYVFMATALGTVKKTPLEQFSRPLRKGIIAVGLDDGDYLIGAAITDGEHDVMLFSDSGKAVRFDENDVRPMGREARGVRGMQLDEGQQVIALLVAGDEQQSVLTATENGYGKRTPIAEYTRHGRGTKGMIAIQTSERNGKVVAATLVDQEAQIMLITDTGVLIRTRVSEIREMGRATQGVTLISLDEGTKLSGLQHIAEAEADVDVDADNGNHGGGDDHGPDGDAGVSA</sequence>
<dbReference type="GO" id="GO:0034335">
    <property type="term" value="F:DNA negative supercoiling activity"/>
    <property type="evidence" value="ECO:0007669"/>
    <property type="project" value="UniProtKB-ARBA"/>
</dbReference>
<dbReference type="RefSeq" id="WP_246356033.1">
    <property type="nucleotide sequence ID" value="NZ_CADIKH010000027.1"/>
</dbReference>
<keyword evidence="13" id="KW-1185">Reference proteome</keyword>
<keyword evidence="5 8" id="KW-0799">Topoisomerase</keyword>
<dbReference type="Gene3D" id="3.90.199.10">
    <property type="entry name" value="Topoisomerase II, domain 5"/>
    <property type="match status" value="1"/>
</dbReference>
<dbReference type="InterPro" id="IPR002205">
    <property type="entry name" value="Topo_IIA_dom_A"/>
</dbReference>
<evidence type="ECO:0000256" key="2">
    <source>
        <dbReference type="ARBA" id="ARBA00008263"/>
    </source>
</evidence>
<accession>A0A6J5EJG4</accession>
<proteinExistence type="inferred from homology"/>
<dbReference type="HAMAP" id="MF_01897">
    <property type="entry name" value="GyrA"/>
    <property type="match status" value="1"/>
</dbReference>
<dbReference type="GO" id="GO:0006265">
    <property type="term" value="P:DNA topological change"/>
    <property type="evidence" value="ECO:0007669"/>
    <property type="project" value="UniProtKB-UniRule"/>
</dbReference>
<dbReference type="InterPro" id="IPR013757">
    <property type="entry name" value="Topo_IIA_A_a_sf"/>
</dbReference>
<dbReference type="InterPro" id="IPR005743">
    <property type="entry name" value="GyrA"/>
</dbReference>
<evidence type="ECO:0000256" key="4">
    <source>
        <dbReference type="ARBA" id="ARBA00022840"/>
    </source>
</evidence>
<evidence type="ECO:0000259" key="11">
    <source>
        <dbReference type="PROSITE" id="PS52040"/>
    </source>
</evidence>
<dbReference type="GO" id="GO:0006261">
    <property type="term" value="P:DNA-templated DNA replication"/>
    <property type="evidence" value="ECO:0007669"/>
    <property type="project" value="UniProtKB-UniRule"/>
</dbReference>
<evidence type="ECO:0000256" key="10">
    <source>
        <dbReference type="SAM" id="MobiDB-lite"/>
    </source>
</evidence>
<dbReference type="FunFam" id="3.30.1360.40:FF:000002">
    <property type="entry name" value="DNA gyrase subunit A"/>
    <property type="match status" value="1"/>
</dbReference>
<comment type="function">
    <text evidence="8">A type II topoisomerase that negatively supercoils closed circular double-stranded (ds) DNA in an ATP-dependent manner to modulate DNA topology and maintain chromosomes in an underwound state. Negative supercoiling favors strand separation, and DNA replication, transcription, recombination and repair, all of which involve strand separation. Also able to catalyze the interconversion of other topological isomers of dsDNA rings, including catenanes and knotted rings. Type II topoisomerases break and join 2 DNA strands simultaneously in an ATP-dependent manner.</text>
</comment>
<feature type="region of interest" description="Disordered" evidence="10">
    <location>
        <begin position="842"/>
        <end position="865"/>
    </location>
</feature>
<dbReference type="FunFam" id="2.120.10.90:FF:000004">
    <property type="entry name" value="DNA gyrase subunit A"/>
    <property type="match status" value="1"/>
</dbReference>
<dbReference type="Proteomes" id="UP000494363">
    <property type="component" value="Unassembled WGS sequence"/>
</dbReference>
<keyword evidence="6 8" id="KW-0238">DNA-binding</keyword>
<dbReference type="InterPro" id="IPR035516">
    <property type="entry name" value="Gyrase/topoIV_suA_C"/>
</dbReference>
<dbReference type="PANTHER" id="PTHR43493">
    <property type="entry name" value="DNA GYRASE/TOPOISOMERASE SUBUNIT A"/>
    <property type="match status" value="1"/>
</dbReference>
<gene>
    <name evidence="8 12" type="primary">gyrA</name>
    <name evidence="12" type="ORF">LMG29542_05197</name>
</gene>
<dbReference type="AlphaFoldDB" id="A0A6J5EJG4"/>
<dbReference type="InterPro" id="IPR006691">
    <property type="entry name" value="GyrA/parC_rep"/>
</dbReference>